<gene>
    <name evidence="1" type="ORF">NPIL_369311</name>
</gene>
<sequence length="167" mass="19433">MSVITNESNISKQLCEFENLENMGIETTLSNDENIKEDIMFEFEAGIPYQNKRLVLKNYLSETIIEHVPVDEENLEQNTFYPPHSSVIRADKATTCFWIKGDSNRHKVFMKNRMQEIQRLSIPKEIHHCIGKDSPADFSSRDLSLNELKSNDKGWHGLKWLTTKETE</sequence>
<evidence type="ECO:0000313" key="1">
    <source>
        <dbReference type="EMBL" id="GFT00312.1"/>
    </source>
</evidence>
<proteinExistence type="predicted"/>
<evidence type="ECO:0000313" key="2">
    <source>
        <dbReference type="Proteomes" id="UP000887013"/>
    </source>
</evidence>
<dbReference type="EMBL" id="BMAW01101606">
    <property type="protein sequence ID" value="GFT00312.1"/>
    <property type="molecule type" value="Genomic_DNA"/>
</dbReference>
<reference evidence="1" key="1">
    <citation type="submission" date="2020-08" db="EMBL/GenBank/DDBJ databases">
        <title>Multicomponent nature underlies the extraordinary mechanical properties of spider dragline silk.</title>
        <authorList>
            <person name="Kono N."/>
            <person name="Nakamura H."/>
            <person name="Mori M."/>
            <person name="Yoshida Y."/>
            <person name="Ohtoshi R."/>
            <person name="Malay A.D."/>
            <person name="Moran D.A.P."/>
            <person name="Tomita M."/>
            <person name="Numata K."/>
            <person name="Arakawa K."/>
        </authorList>
    </citation>
    <scope>NUCLEOTIDE SEQUENCE</scope>
</reference>
<keyword evidence="2" id="KW-1185">Reference proteome</keyword>
<name>A0A8X6TCA7_NEPPI</name>
<comment type="caution">
    <text evidence="1">The sequence shown here is derived from an EMBL/GenBank/DDBJ whole genome shotgun (WGS) entry which is preliminary data.</text>
</comment>
<accession>A0A8X6TCA7</accession>
<protein>
    <submittedName>
        <fullName evidence="1">Uncharacterized protein</fullName>
    </submittedName>
</protein>
<dbReference type="Proteomes" id="UP000887013">
    <property type="component" value="Unassembled WGS sequence"/>
</dbReference>
<organism evidence="1 2">
    <name type="scientific">Nephila pilipes</name>
    <name type="common">Giant wood spider</name>
    <name type="synonym">Nephila maculata</name>
    <dbReference type="NCBI Taxonomy" id="299642"/>
    <lineage>
        <taxon>Eukaryota</taxon>
        <taxon>Metazoa</taxon>
        <taxon>Ecdysozoa</taxon>
        <taxon>Arthropoda</taxon>
        <taxon>Chelicerata</taxon>
        <taxon>Arachnida</taxon>
        <taxon>Araneae</taxon>
        <taxon>Araneomorphae</taxon>
        <taxon>Entelegynae</taxon>
        <taxon>Araneoidea</taxon>
        <taxon>Nephilidae</taxon>
        <taxon>Nephila</taxon>
    </lineage>
</organism>
<dbReference type="OrthoDB" id="6427388at2759"/>
<dbReference type="AlphaFoldDB" id="A0A8X6TCA7"/>